<proteinExistence type="evidence at transcript level"/>
<evidence type="ECO:0008006" key="3">
    <source>
        <dbReference type="Google" id="ProtNLM"/>
    </source>
</evidence>
<evidence type="ECO:0000313" key="2">
    <source>
        <dbReference type="EMBL" id="AFK35175.1"/>
    </source>
</evidence>
<keyword evidence="1" id="KW-0812">Transmembrane</keyword>
<dbReference type="EMBL" id="BT135380">
    <property type="protein sequence ID" value="AFK35175.1"/>
    <property type="molecule type" value="mRNA"/>
</dbReference>
<evidence type="ECO:0000256" key="1">
    <source>
        <dbReference type="SAM" id="Phobius"/>
    </source>
</evidence>
<sequence length="97" mass="10591">MEVSCKHKSACSVEKGASSFDVLPAICGTISFMVSSLISVNFCNSSPRSFTVASEFMSTTNFFPLHVTEMLIMLDGVCICNLRVRNEATEQTKTIRG</sequence>
<feature type="transmembrane region" description="Helical" evidence="1">
    <location>
        <begin position="22"/>
        <end position="43"/>
    </location>
</feature>
<accession>I3S4I3</accession>
<reference evidence="2" key="1">
    <citation type="submission" date="2012-05" db="EMBL/GenBank/DDBJ databases">
        <authorList>
            <person name="Krishnakumar V."/>
            <person name="Cheung F."/>
            <person name="Xiao Y."/>
            <person name="Chan A."/>
            <person name="Moskal W.A."/>
            <person name="Town C.D."/>
        </authorList>
    </citation>
    <scope>NUCLEOTIDE SEQUENCE</scope>
</reference>
<name>I3S4I3_MEDTR</name>
<dbReference type="AlphaFoldDB" id="I3S4I3"/>
<keyword evidence="1" id="KW-1133">Transmembrane helix</keyword>
<protein>
    <recommendedName>
        <fullName evidence="3">Transmembrane protein</fullName>
    </recommendedName>
</protein>
<organism evidence="2">
    <name type="scientific">Medicago truncatula</name>
    <name type="common">Barrel medic</name>
    <name type="synonym">Medicago tribuloides</name>
    <dbReference type="NCBI Taxonomy" id="3880"/>
    <lineage>
        <taxon>Eukaryota</taxon>
        <taxon>Viridiplantae</taxon>
        <taxon>Streptophyta</taxon>
        <taxon>Embryophyta</taxon>
        <taxon>Tracheophyta</taxon>
        <taxon>Spermatophyta</taxon>
        <taxon>Magnoliopsida</taxon>
        <taxon>eudicotyledons</taxon>
        <taxon>Gunneridae</taxon>
        <taxon>Pentapetalae</taxon>
        <taxon>rosids</taxon>
        <taxon>fabids</taxon>
        <taxon>Fabales</taxon>
        <taxon>Fabaceae</taxon>
        <taxon>Papilionoideae</taxon>
        <taxon>50 kb inversion clade</taxon>
        <taxon>NPAAA clade</taxon>
        <taxon>Hologalegina</taxon>
        <taxon>IRL clade</taxon>
        <taxon>Trifolieae</taxon>
        <taxon>Medicago</taxon>
    </lineage>
</organism>
<keyword evidence="1" id="KW-0472">Membrane</keyword>